<comment type="subunit">
    <text evidence="10">Heterodimer consisting of MSH2-MSH3 (MutS beta). Forms a ternary complex with MutL alpha (MLH1-PMS1).</text>
</comment>
<evidence type="ECO:0000313" key="16">
    <source>
        <dbReference type="EMBL" id="CAG8607559.1"/>
    </source>
</evidence>
<name>A0A9N9CNK6_9GLOM</name>
<feature type="compositionally biased region" description="Polar residues" evidence="14">
    <location>
        <begin position="47"/>
        <end position="57"/>
    </location>
</feature>
<dbReference type="Pfam" id="PF05192">
    <property type="entry name" value="MutS_III"/>
    <property type="match status" value="1"/>
</dbReference>
<dbReference type="PIRSF" id="PIRSF037677">
    <property type="entry name" value="DNA_mis_repair_Msh6"/>
    <property type="match status" value="1"/>
</dbReference>
<evidence type="ECO:0000256" key="8">
    <source>
        <dbReference type="ARBA" id="ARBA00023204"/>
    </source>
</evidence>
<evidence type="ECO:0000256" key="14">
    <source>
        <dbReference type="SAM" id="MobiDB-lite"/>
    </source>
</evidence>
<reference evidence="16" key="1">
    <citation type="submission" date="2021-06" db="EMBL/GenBank/DDBJ databases">
        <authorList>
            <person name="Kallberg Y."/>
            <person name="Tangrot J."/>
            <person name="Rosling A."/>
        </authorList>
    </citation>
    <scope>NUCLEOTIDE SEQUENCE</scope>
    <source>
        <strain evidence="16">IA702</strain>
    </source>
</reference>
<dbReference type="InterPro" id="IPR036678">
    <property type="entry name" value="MutS_con_dom_sf"/>
</dbReference>
<evidence type="ECO:0000256" key="12">
    <source>
        <dbReference type="ARBA" id="ARBA00073774"/>
    </source>
</evidence>
<evidence type="ECO:0000256" key="1">
    <source>
        <dbReference type="ARBA" id="ARBA00004123"/>
    </source>
</evidence>
<dbReference type="SUPFAM" id="SSF48334">
    <property type="entry name" value="DNA repair protein MutS, domain III"/>
    <property type="match status" value="1"/>
</dbReference>
<dbReference type="PANTHER" id="PTHR11361:SF122">
    <property type="entry name" value="DNA MISMATCH REPAIR PROTEIN MSH3"/>
    <property type="match status" value="1"/>
</dbReference>
<comment type="caution">
    <text evidence="16">The sequence shown here is derived from an EMBL/GenBank/DDBJ whole genome shotgun (WGS) entry which is preliminary data.</text>
</comment>
<keyword evidence="7 13" id="KW-0238">DNA-binding</keyword>
<keyword evidence="9" id="KW-0539">Nucleus</keyword>
<dbReference type="Gene3D" id="3.40.1170.10">
    <property type="entry name" value="DNA repair protein MutS, domain I"/>
    <property type="match status" value="1"/>
</dbReference>
<dbReference type="Pfam" id="PF01624">
    <property type="entry name" value="MutS_I"/>
    <property type="match status" value="1"/>
</dbReference>
<evidence type="ECO:0000313" key="17">
    <source>
        <dbReference type="Proteomes" id="UP000789572"/>
    </source>
</evidence>
<evidence type="ECO:0000256" key="4">
    <source>
        <dbReference type="ARBA" id="ARBA00022741"/>
    </source>
</evidence>
<dbReference type="NCBIfam" id="NF003810">
    <property type="entry name" value="PRK05399.1"/>
    <property type="match status" value="1"/>
</dbReference>
<comment type="similarity">
    <text evidence="2">Belongs to the DNA mismatch repair MutS family. MSH3 subfamily.</text>
</comment>
<dbReference type="InterPro" id="IPR016151">
    <property type="entry name" value="DNA_mismatch_repair_MutS_N"/>
</dbReference>
<dbReference type="Gene3D" id="1.10.1420.10">
    <property type="match status" value="2"/>
</dbReference>
<feature type="non-terminal residue" evidence="16">
    <location>
        <position position="1"/>
    </location>
</feature>
<evidence type="ECO:0000256" key="6">
    <source>
        <dbReference type="ARBA" id="ARBA00022840"/>
    </source>
</evidence>
<evidence type="ECO:0000259" key="15">
    <source>
        <dbReference type="PROSITE" id="PS00486"/>
    </source>
</evidence>
<keyword evidence="5 13" id="KW-0227">DNA damage</keyword>
<dbReference type="InterPro" id="IPR027417">
    <property type="entry name" value="P-loop_NTPase"/>
</dbReference>
<dbReference type="GO" id="GO:0140664">
    <property type="term" value="F:ATP-dependent DNA damage sensor activity"/>
    <property type="evidence" value="ECO:0007669"/>
    <property type="project" value="InterPro"/>
</dbReference>
<dbReference type="Pfam" id="PF05190">
    <property type="entry name" value="MutS_IV"/>
    <property type="match status" value="1"/>
</dbReference>
<dbReference type="Proteomes" id="UP000789572">
    <property type="component" value="Unassembled WGS sequence"/>
</dbReference>
<evidence type="ECO:0000256" key="2">
    <source>
        <dbReference type="ARBA" id="ARBA00007094"/>
    </source>
</evidence>
<accession>A0A9N9CNK6</accession>
<feature type="region of interest" description="Disordered" evidence="14">
    <location>
        <begin position="1"/>
        <end position="57"/>
    </location>
</feature>
<dbReference type="SMART" id="SM00534">
    <property type="entry name" value="MUTSac"/>
    <property type="match status" value="1"/>
</dbReference>
<organism evidence="16 17">
    <name type="scientific">Paraglomus occultum</name>
    <dbReference type="NCBI Taxonomy" id="144539"/>
    <lineage>
        <taxon>Eukaryota</taxon>
        <taxon>Fungi</taxon>
        <taxon>Fungi incertae sedis</taxon>
        <taxon>Mucoromycota</taxon>
        <taxon>Glomeromycotina</taxon>
        <taxon>Glomeromycetes</taxon>
        <taxon>Paraglomerales</taxon>
        <taxon>Paraglomeraceae</taxon>
        <taxon>Paraglomus</taxon>
    </lineage>
</organism>
<dbReference type="SUPFAM" id="SSF52540">
    <property type="entry name" value="P-loop containing nucleoside triphosphate hydrolases"/>
    <property type="match status" value="1"/>
</dbReference>
<dbReference type="FunFam" id="3.40.50.300:FF:000870">
    <property type="entry name" value="MutS protein homolog 4"/>
    <property type="match status" value="1"/>
</dbReference>
<dbReference type="FunFam" id="3.30.420.110:FF:000010">
    <property type="entry name" value="DNA mismatch repair protein"/>
    <property type="match status" value="1"/>
</dbReference>
<dbReference type="GO" id="GO:0006298">
    <property type="term" value="P:mismatch repair"/>
    <property type="evidence" value="ECO:0007669"/>
    <property type="project" value="InterPro"/>
</dbReference>
<dbReference type="Gene3D" id="3.40.50.300">
    <property type="entry name" value="P-loop containing nucleotide triphosphate hydrolases"/>
    <property type="match status" value="1"/>
</dbReference>
<protein>
    <recommendedName>
        <fullName evidence="3 12">DNA mismatch repair protein MSH3</fullName>
    </recommendedName>
    <alternativeName>
        <fullName evidence="3 12">DNA mismatch repair protein MSH3</fullName>
    </alternativeName>
    <alternativeName>
        <fullName evidence="11">MutS protein homolog 3</fullName>
    </alternativeName>
</protein>
<evidence type="ECO:0000256" key="11">
    <source>
        <dbReference type="ARBA" id="ARBA00029792"/>
    </source>
</evidence>
<dbReference type="SMART" id="SM00533">
    <property type="entry name" value="MUTSd"/>
    <property type="match status" value="1"/>
</dbReference>
<dbReference type="EMBL" id="CAJVPJ010001908">
    <property type="protein sequence ID" value="CAG8607559.1"/>
    <property type="molecule type" value="Genomic_DNA"/>
</dbReference>
<dbReference type="Pfam" id="PF00488">
    <property type="entry name" value="MutS_V"/>
    <property type="match status" value="1"/>
</dbReference>
<dbReference type="Pfam" id="PF05188">
    <property type="entry name" value="MutS_II"/>
    <property type="match status" value="1"/>
</dbReference>
<dbReference type="InterPro" id="IPR036187">
    <property type="entry name" value="DNA_mismatch_repair_MutS_sf"/>
</dbReference>
<dbReference type="OrthoDB" id="121051at2759"/>
<gene>
    <name evidence="16" type="ORF">POCULU_LOCUS7785</name>
</gene>
<feature type="compositionally biased region" description="Basic and acidic residues" evidence="14">
    <location>
        <begin position="25"/>
        <end position="46"/>
    </location>
</feature>
<sequence>MKSTGRQQSKKHTTISPKQQTLLDFVRKVSADTKEKRTRVEADKTSSRVPTNEDTYSATKKIRIENKGVRSHLKSTYFEGDKPRASDWAEKYCFSSGEKEPKKKQSDKDIVVVSSDGSDIQDDMDIGREIKSPDAMNIEASVNMDENKNKRQMLHERFVKKLGNHARDAMEIDERGSQETGRTPSDRAPSKSSVITYTPLEKQYLAIKREYPDTLLIVEVGYKFKFFDKDAVVASKILSIAHFMDHNFYVASIPVHRLNVHVRRLVYAGYKVGVVRQMETAALKAAGDNRNTPFSDHVMAIVEEHCGGSGLDELVKISVLAVQIATGDIIYDYFDDGHMRNELETRLLHIRPCEILLPKIISKQTEKVISHITSQSTSGVGEKIRIERMDDIHLDYARAFSFVSEFYSNAKNCSNKEVADESGESVVKETLFTDVMQFPRSITSCLASLISYLQKFSLDHVFRLTKYFTHFSARNQLLLNGNTISNLEIYNNQTDLREKGSLLWVLDHTRTPFGKRLLRKWIGRPLIDIGQLNERIGAVEEILHGTSPVLSVTQELLGKLPDLEKGLCKIHYGKCTSSELFRILNSLQRVSSAYLPFSSLDLTSPLLTSIFTFLPKIKPCVDNFLSVINIGAAERQDKFNLFKNAEKYREIQQHKENIATVEKDFYNHLMEIRRLLQKPKFEYKTVAGIEYLIEVKKTEENIVPKTWVKVCGTKSASRFHSPTIMQKIKERDQHRERLSSACDQAYKNFLQEISNHYEVLRDAIQKIAVLDCLFSLAIVSRQPGYVKPEFTDEAEIEVVNGRHPMIEQLNNTFVANDVKLSTNGLRTMILTGPNMGGKSSYIRQVALIAIMGQIGSYVPASSARLGILDAVYTRMGASDNMLAGESTFMVELNEASQIMKHATGRSLVILDELGRGTSTHDGVAIAYAVLRHFIEKIKCMTLFVTHYPSLAKLAHDFQGIVENYHMGFLEAEGEDGSHSITFLYKLTEGVAMKSYGINVARLAKLPQAIIERASEKSHELDRKLRYRQQTSQITDILKLLFRNELTKESATEIVKK</sequence>
<dbReference type="SUPFAM" id="SSF55271">
    <property type="entry name" value="DNA repair protein MutS, domain I"/>
    <property type="match status" value="1"/>
</dbReference>
<feature type="region of interest" description="Disordered" evidence="14">
    <location>
        <begin position="169"/>
        <end position="192"/>
    </location>
</feature>
<dbReference type="InterPro" id="IPR045076">
    <property type="entry name" value="MutS"/>
</dbReference>
<dbReference type="InterPro" id="IPR007696">
    <property type="entry name" value="DNA_mismatch_repair_MutS_core"/>
</dbReference>
<evidence type="ECO:0000256" key="13">
    <source>
        <dbReference type="RuleBase" id="RU003756"/>
    </source>
</evidence>
<dbReference type="InterPro" id="IPR017261">
    <property type="entry name" value="DNA_mismatch_repair_MutS/MSH"/>
</dbReference>
<keyword evidence="8 13" id="KW-0234">DNA repair</keyword>
<keyword evidence="6" id="KW-0067">ATP-binding</keyword>
<comment type="function">
    <text evidence="13">Component of the post-replicative DNA mismatch repair system (MMR).</text>
</comment>
<dbReference type="GO" id="GO:0005634">
    <property type="term" value="C:nucleus"/>
    <property type="evidence" value="ECO:0007669"/>
    <property type="project" value="UniProtKB-SubCell"/>
</dbReference>
<evidence type="ECO:0000256" key="5">
    <source>
        <dbReference type="ARBA" id="ARBA00022763"/>
    </source>
</evidence>
<keyword evidence="4 13" id="KW-0547">Nucleotide-binding</keyword>
<evidence type="ECO:0000256" key="9">
    <source>
        <dbReference type="ARBA" id="ARBA00023242"/>
    </source>
</evidence>
<dbReference type="PROSITE" id="PS00486">
    <property type="entry name" value="DNA_MISMATCH_REPAIR_2"/>
    <property type="match status" value="1"/>
</dbReference>
<evidence type="ECO:0000256" key="7">
    <source>
        <dbReference type="ARBA" id="ARBA00023125"/>
    </source>
</evidence>
<dbReference type="InterPro" id="IPR000432">
    <property type="entry name" value="DNA_mismatch_repair_MutS_C"/>
</dbReference>
<keyword evidence="17" id="KW-1185">Reference proteome</keyword>
<dbReference type="InterPro" id="IPR007695">
    <property type="entry name" value="DNA_mismatch_repair_MutS-lik_N"/>
</dbReference>
<dbReference type="GO" id="GO:0006312">
    <property type="term" value="P:mitotic recombination"/>
    <property type="evidence" value="ECO:0007669"/>
    <property type="project" value="TreeGrafter"/>
</dbReference>
<dbReference type="InterPro" id="IPR007861">
    <property type="entry name" value="DNA_mismatch_repair_MutS_clamp"/>
</dbReference>
<dbReference type="FunFam" id="3.40.1170.10:FF:000004">
    <property type="entry name" value="DNA mismatch repair protein"/>
    <property type="match status" value="1"/>
</dbReference>
<proteinExistence type="inferred from homology"/>
<dbReference type="Gene3D" id="3.30.420.110">
    <property type="entry name" value="MutS, connector domain"/>
    <property type="match status" value="1"/>
</dbReference>
<evidence type="ECO:0000256" key="10">
    <source>
        <dbReference type="ARBA" id="ARBA00025902"/>
    </source>
</evidence>
<feature type="domain" description="DNA mismatch repair proteins mutS family" evidence="15">
    <location>
        <begin position="906"/>
        <end position="922"/>
    </location>
</feature>
<dbReference type="PANTHER" id="PTHR11361">
    <property type="entry name" value="DNA MISMATCH REPAIR PROTEIN MUTS FAMILY MEMBER"/>
    <property type="match status" value="1"/>
</dbReference>
<dbReference type="FunFam" id="1.10.1420.10:FF:000004">
    <property type="entry name" value="DNA mismatch repair protein Msh3"/>
    <property type="match status" value="1"/>
</dbReference>
<comment type="subcellular location">
    <subcellularLocation>
        <location evidence="1">Nucleus</location>
    </subcellularLocation>
</comment>
<dbReference type="AlphaFoldDB" id="A0A9N9CNK6"/>
<evidence type="ECO:0000256" key="3">
    <source>
        <dbReference type="ARBA" id="ARBA00022151"/>
    </source>
</evidence>
<dbReference type="GO" id="GO:0030983">
    <property type="term" value="F:mismatched DNA binding"/>
    <property type="evidence" value="ECO:0007669"/>
    <property type="project" value="InterPro"/>
</dbReference>
<dbReference type="GO" id="GO:0005524">
    <property type="term" value="F:ATP binding"/>
    <property type="evidence" value="ECO:0007669"/>
    <property type="project" value="UniProtKB-KW"/>
</dbReference>
<dbReference type="InterPro" id="IPR007860">
    <property type="entry name" value="DNA_mmatch_repair_MutS_con_dom"/>
</dbReference>